<name>A0A1Y1VMA0_9FUNG</name>
<dbReference type="PANTHER" id="PTHR12266">
    <property type="entry name" value="NA+/CA2+ K+ INDEPENDENT EXCHANGER"/>
    <property type="match status" value="1"/>
</dbReference>
<feature type="transmembrane region" description="Helical" evidence="7">
    <location>
        <begin position="164"/>
        <end position="187"/>
    </location>
</feature>
<dbReference type="STRING" id="1754191.A0A1Y1VMA0"/>
<feature type="transmembrane region" description="Helical" evidence="7">
    <location>
        <begin position="895"/>
        <end position="915"/>
    </location>
</feature>
<dbReference type="InterPro" id="IPR051359">
    <property type="entry name" value="CaCA_antiporter"/>
</dbReference>
<feature type="transmembrane region" description="Helical" evidence="7">
    <location>
        <begin position="122"/>
        <end position="144"/>
    </location>
</feature>
<dbReference type="Gene3D" id="1.20.1420.30">
    <property type="entry name" value="NCX, central ion-binding region"/>
    <property type="match status" value="2"/>
</dbReference>
<dbReference type="Pfam" id="PF01699">
    <property type="entry name" value="Na_Ca_ex"/>
    <property type="match status" value="2"/>
</dbReference>
<comment type="similarity">
    <text evidence="2">Belongs to the Ca(2+):cation antiporter (CaCA) (TC 2.A.19) family.</text>
</comment>
<dbReference type="GO" id="GO:0016020">
    <property type="term" value="C:membrane"/>
    <property type="evidence" value="ECO:0007669"/>
    <property type="project" value="UniProtKB-SubCell"/>
</dbReference>
<dbReference type="InterPro" id="IPR044880">
    <property type="entry name" value="NCX_ion-bd_dom_sf"/>
</dbReference>
<dbReference type="GO" id="GO:0006874">
    <property type="term" value="P:intracellular calcium ion homeostasis"/>
    <property type="evidence" value="ECO:0007669"/>
    <property type="project" value="TreeGrafter"/>
</dbReference>
<evidence type="ECO:0000256" key="7">
    <source>
        <dbReference type="SAM" id="Phobius"/>
    </source>
</evidence>
<evidence type="ECO:0000313" key="9">
    <source>
        <dbReference type="EMBL" id="ORX59899.1"/>
    </source>
</evidence>
<protein>
    <recommendedName>
        <fullName evidence="8">Sodium/calcium exchanger membrane region domain-containing protein</fullName>
    </recommendedName>
</protein>
<evidence type="ECO:0000313" key="10">
    <source>
        <dbReference type="Proteomes" id="UP000193719"/>
    </source>
</evidence>
<dbReference type="InterPro" id="IPR004837">
    <property type="entry name" value="NaCa_Exmemb"/>
</dbReference>
<gene>
    <name evidence="9" type="ORF">BCR36DRAFT_341981</name>
</gene>
<feature type="transmembrane region" description="Helical" evidence="7">
    <location>
        <begin position="867"/>
        <end position="888"/>
    </location>
</feature>
<evidence type="ECO:0000256" key="5">
    <source>
        <dbReference type="ARBA" id="ARBA00022989"/>
    </source>
</evidence>
<comment type="caution">
    <text evidence="9">The sequence shown here is derived from an EMBL/GenBank/DDBJ whole genome shotgun (WGS) entry which is preliminary data.</text>
</comment>
<reference evidence="9 10" key="1">
    <citation type="submission" date="2016-08" db="EMBL/GenBank/DDBJ databases">
        <title>Genomes of anaerobic fungi encode conserved fungal cellulosomes for biomass hydrolysis.</title>
        <authorList>
            <consortium name="DOE Joint Genome Institute"/>
            <person name="Haitjema C.H."/>
            <person name="Gilmore S.P."/>
            <person name="Henske J.K."/>
            <person name="Solomon K.V."/>
            <person name="De Groot R."/>
            <person name="Kuo A."/>
            <person name="Mondo S.J."/>
            <person name="Salamov A.A."/>
            <person name="Labutti K."/>
            <person name="Zhao Z."/>
            <person name="Chiniquy J."/>
            <person name="Barry K."/>
            <person name="Brewer H.M."/>
            <person name="Purvine S.O."/>
            <person name="Wright A.T."/>
            <person name="Boxma B."/>
            <person name="Van Alen T."/>
            <person name="Hackstein J.H."/>
            <person name="Baker S.E."/>
            <person name="Grigoriev I.V."/>
            <person name="O'Malley M.A."/>
        </authorList>
    </citation>
    <scope>NUCLEOTIDE SEQUENCE [LARGE SCALE GENOMIC DNA]</scope>
    <source>
        <strain evidence="10">finn</strain>
    </source>
</reference>
<keyword evidence="6 7" id="KW-0472">Membrane</keyword>
<keyword evidence="4 7" id="KW-0812">Transmembrane</keyword>
<keyword evidence="3" id="KW-0813">Transport</keyword>
<dbReference type="GO" id="GO:0008324">
    <property type="term" value="F:monoatomic cation transmembrane transporter activity"/>
    <property type="evidence" value="ECO:0007669"/>
    <property type="project" value="TreeGrafter"/>
</dbReference>
<sequence>MNFISYQRIKHYKNAIFKKQVFYIFIIFSSILAVSILWINKNSEDSNLKIKTDECTIPYTGDKCKYVQTHCSNIKGLFNYLTFIYCTMENYSVLSLIIMVIWVVWIFLLFGTSSSSFFSPNLTVIANSLRLPESVAGVTLAALGNGAPDVFGTFSSFKANSGGLAIGELVGASLFVTILVIGSISLVSPLKVSKKPFLCDILFFIGAVICVLIIIIKGHISSTDSIIMLSYYILYVILVVVSNWSKHSKQSRIDSYHSLGLHFPRCDFDSDSEELYSESDINSCLSESFSSSLASSLSSDFNDDKSTSIRNNRPLIITNSRETDNNEIILSPPSFSLSINITQEDKIRNDNESNEEVNYNENTPLLNKLDSNDNEIKNYLSNHTNTNHNAFKSDTISTPNAIKNTLSFKDQFIFTFFPYLKDWQHQSFITKCINLFCLPFNLALALTIPVITPDIQNAYKQQVKKVNENVESNRHQHQHHYHHFYKQENTNDLNEIQFQTSSERELKRIEQKKKQQLSRILSESKLKNASLSRSTSFEEIDSLVRKGLTKKHLQYSQSKLSKSYTHDNLFMANSEEPQIHPLKKSQSLNQIIMKKKYKGCTYDPESRKALLNTSLMNSQKLKERVNQASNKMPSFSNQSTVSQLKFENYSAGMAPTYDSIPVEHANHSTLLHGSQNEIDSNKNHRNNQITKEANKNLFSTSLSSINTNSTNSIGNNGQVSTSSYLIRNNSINRVMSVSSINNYDFSDINENNSFFMETNNISLSPSNSENKSYKSYGDFNSKYGNNTLSEDSIYDGFSFHEPLINHDTSINTNVRGSSKENSNHHHGSLDHQINLSEVWNKWLIVISTTVCPLFIMLILSIDLDIKYYHWICSCILSFIAFLLTTLCIKNDQIPSYYCIFSIIGFISGISWIYIIANEVVAVLQSLGKIFHISDAIMGLSLFAMGNSLGDLITNVSIAKMGFSKMALGACLGTPLLNIILGLGLSGCILTEKKHKSLLIKIDSNTLYFSVIGLLISTIGTLFFVYFNNFRMTRSYGLCAIILYALIVIIQVIIEITYK</sequence>
<feature type="transmembrane region" description="Helical" evidence="7">
    <location>
        <begin position="1006"/>
        <end position="1027"/>
    </location>
</feature>
<feature type="transmembrane region" description="Helical" evidence="7">
    <location>
        <begin position="226"/>
        <end position="244"/>
    </location>
</feature>
<evidence type="ECO:0000256" key="1">
    <source>
        <dbReference type="ARBA" id="ARBA00004141"/>
    </source>
</evidence>
<dbReference type="PANTHER" id="PTHR12266:SF0">
    <property type="entry name" value="MITOCHONDRIAL SODIUM_CALCIUM EXCHANGER PROTEIN"/>
    <property type="match status" value="1"/>
</dbReference>
<evidence type="ECO:0000259" key="8">
    <source>
        <dbReference type="Pfam" id="PF01699"/>
    </source>
</evidence>
<dbReference type="OrthoDB" id="407410at2759"/>
<reference evidence="9 10" key="2">
    <citation type="submission" date="2016-08" db="EMBL/GenBank/DDBJ databases">
        <title>Pervasive Adenine N6-methylation of Active Genes in Fungi.</title>
        <authorList>
            <consortium name="DOE Joint Genome Institute"/>
            <person name="Mondo S.J."/>
            <person name="Dannebaum R.O."/>
            <person name="Kuo R.C."/>
            <person name="Labutti K."/>
            <person name="Haridas S."/>
            <person name="Kuo A."/>
            <person name="Salamov A."/>
            <person name="Ahrendt S.R."/>
            <person name="Lipzen A."/>
            <person name="Sullivan W."/>
            <person name="Andreopoulos W.B."/>
            <person name="Clum A."/>
            <person name="Lindquist E."/>
            <person name="Daum C."/>
            <person name="Ramamoorthy G.K."/>
            <person name="Gryganskyi A."/>
            <person name="Culley D."/>
            <person name="Magnuson J.K."/>
            <person name="James T.Y."/>
            <person name="O'Malley M.A."/>
            <person name="Stajich J.E."/>
            <person name="Spatafora J.W."/>
            <person name="Visel A."/>
            <person name="Grigoriev I.V."/>
        </authorList>
    </citation>
    <scope>NUCLEOTIDE SEQUENCE [LARGE SCALE GENOMIC DNA]</scope>
    <source>
        <strain evidence="10">finn</strain>
    </source>
</reference>
<feature type="transmembrane region" description="Helical" evidence="7">
    <location>
        <begin position="91"/>
        <end position="110"/>
    </location>
</feature>
<evidence type="ECO:0000256" key="4">
    <source>
        <dbReference type="ARBA" id="ARBA00022692"/>
    </source>
</evidence>
<dbReference type="AlphaFoldDB" id="A0A1Y1VMA0"/>
<feature type="domain" description="Sodium/calcium exchanger membrane region" evidence="8">
    <location>
        <begin position="101"/>
        <end position="240"/>
    </location>
</feature>
<keyword evidence="5 7" id="KW-1133">Transmembrane helix</keyword>
<organism evidence="9 10">
    <name type="scientific">Piromyces finnis</name>
    <dbReference type="NCBI Taxonomy" id="1754191"/>
    <lineage>
        <taxon>Eukaryota</taxon>
        <taxon>Fungi</taxon>
        <taxon>Fungi incertae sedis</taxon>
        <taxon>Chytridiomycota</taxon>
        <taxon>Chytridiomycota incertae sedis</taxon>
        <taxon>Neocallimastigomycetes</taxon>
        <taxon>Neocallimastigales</taxon>
        <taxon>Neocallimastigaceae</taxon>
        <taxon>Piromyces</taxon>
    </lineage>
</organism>
<feature type="transmembrane region" description="Helical" evidence="7">
    <location>
        <begin position="199"/>
        <end position="220"/>
    </location>
</feature>
<feature type="transmembrane region" description="Helical" evidence="7">
    <location>
        <begin position="1034"/>
        <end position="1053"/>
    </location>
</feature>
<dbReference type="Proteomes" id="UP000193719">
    <property type="component" value="Unassembled WGS sequence"/>
</dbReference>
<dbReference type="EMBL" id="MCFH01000002">
    <property type="protein sequence ID" value="ORX59899.1"/>
    <property type="molecule type" value="Genomic_DNA"/>
</dbReference>
<comment type="subcellular location">
    <subcellularLocation>
        <location evidence="1">Membrane</location>
        <topology evidence="1">Multi-pass membrane protein</topology>
    </subcellularLocation>
</comment>
<evidence type="ECO:0000256" key="2">
    <source>
        <dbReference type="ARBA" id="ARBA00008170"/>
    </source>
</evidence>
<accession>A0A1Y1VMA0</accession>
<feature type="transmembrane region" description="Helical" evidence="7">
    <location>
        <begin position="935"/>
        <end position="953"/>
    </location>
</feature>
<feature type="domain" description="Sodium/calcium exchanger membrane region" evidence="8">
    <location>
        <begin position="901"/>
        <end position="1051"/>
    </location>
</feature>
<proteinExistence type="inferred from homology"/>
<feature type="transmembrane region" description="Helical" evidence="7">
    <location>
        <begin position="842"/>
        <end position="861"/>
    </location>
</feature>
<keyword evidence="10" id="KW-1185">Reference proteome</keyword>
<evidence type="ECO:0000256" key="3">
    <source>
        <dbReference type="ARBA" id="ARBA00022448"/>
    </source>
</evidence>
<evidence type="ECO:0000256" key="6">
    <source>
        <dbReference type="ARBA" id="ARBA00023136"/>
    </source>
</evidence>
<feature type="transmembrane region" description="Helical" evidence="7">
    <location>
        <begin position="965"/>
        <end position="986"/>
    </location>
</feature>
<feature type="transmembrane region" description="Helical" evidence="7">
    <location>
        <begin position="21"/>
        <end position="39"/>
    </location>
</feature>